<dbReference type="Gene3D" id="3.90.1200.10">
    <property type="match status" value="1"/>
</dbReference>
<dbReference type="PANTHER" id="PTHR21310:SF54">
    <property type="entry name" value="AMINOGLYCOSIDE PHOSPHOTRANSFERASE DOMAIN-CONTAINING PROTEIN"/>
    <property type="match status" value="1"/>
</dbReference>
<dbReference type="InterPro" id="IPR051678">
    <property type="entry name" value="AGP_Transferase"/>
</dbReference>
<name>A0A1M3TBZ1_ASPLC</name>
<dbReference type="InterPro" id="IPR002575">
    <property type="entry name" value="Aminoglycoside_PTrfase"/>
</dbReference>
<dbReference type="AlphaFoldDB" id="A0A1M3TBZ1"/>
<evidence type="ECO:0000259" key="1">
    <source>
        <dbReference type="Pfam" id="PF01636"/>
    </source>
</evidence>
<dbReference type="PANTHER" id="PTHR21310">
    <property type="entry name" value="AMINOGLYCOSIDE PHOSPHOTRANSFERASE-RELATED-RELATED"/>
    <property type="match status" value="1"/>
</dbReference>
<evidence type="ECO:0000313" key="3">
    <source>
        <dbReference type="Proteomes" id="UP000184063"/>
    </source>
</evidence>
<protein>
    <recommendedName>
        <fullName evidence="1">Aminoglycoside phosphotransferase domain-containing protein</fullName>
    </recommendedName>
</protein>
<evidence type="ECO:0000313" key="2">
    <source>
        <dbReference type="EMBL" id="OJZ84255.1"/>
    </source>
</evidence>
<dbReference type="Proteomes" id="UP000184063">
    <property type="component" value="Unassembled WGS sequence"/>
</dbReference>
<feature type="domain" description="Aminoglycoside phosphotransferase" evidence="1">
    <location>
        <begin position="98"/>
        <end position="295"/>
    </location>
</feature>
<dbReference type="SUPFAM" id="SSF56112">
    <property type="entry name" value="Protein kinase-like (PK-like)"/>
    <property type="match status" value="1"/>
</dbReference>
<dbReference type="VEuPathDB" id="FungiDB:ASPFODRAFT_674664"/>
<dbReference type="EMBL" id="KV878244">
    <property type="protein sequence ID" value="OJZ84255.1"/>
    <property type="molecule type" value="Genomic_DNA"/>
</dbReference>
<proteinExistence type="predicted"/>
<accession>A0A1M3TBZ1</accession>
<organism evidence="2 3">
    <name type="scientific">Aspergillus luchuensis (strain CBS 106.47)</name>
    <dbReference type="NCBI Taxonomy" id="1137211"/>
    <lineage>
        <taxon>Eukaryota</taxon>
        <taxon>Fungi</taxon>
        <taxon>Dikarya</taxon>
        <taxon>Ascomycota</taxon>
        <taxon>Pezizomycotina</taxon>
        <taxon>Eurotiomycetes</taxon>
        <taxon>Eurotiomycetidae</taxon>
        <taxon>Eurotiales</taxon>
        <taxon>Aspergillaceae</taxon>
        <taxon>Aspergillus</taxon>
        <taxon>Aspergillus subgen. Circumdati</taxon>
    </lineage>
</organism>
<gene>
    <name evidence="2" type="ORF">ASPFODRAFT_674664</name>
</gene>
<dbReference type="OrthoDB" id="2906425at2759"/>
<reference evidence="3" key="1">
    <citation type="journal article" date="2017" name="Genome Biol.">
        <title>Comparative genomics reveals high biological diversity and specific adaptations in the industrially and medically important fungal genus Aspergillus.</title>
        <authorList>
            <person name="de Vries R.P."/>
            <person name="Riley R."/>
            <person name="Wiebenga A."/>
            <person name="Aguilar-Osorio G."/>
            <person name="Amillis S."/>
            <person name="Uchima C.A."/>
            <person name="Anderluh G."/>
            <person name="Asadollahi M."/>
            <person name="Askin M."/>
            <person name="Barry K."/>
            <person name="Battaglia E."/>
            <person name="Bayram O."/>
            <person name="Benocci T."/>
            <person name="Braus-Stromeyer S.A."/>
            <person name="Caldana C."/>
            <person name="Canovas D."/>
            <person name="Cerqueira G.C."/>
            <person name="Chen F."/>
            <person name="Chen W."/>
            <person name="Choi C."/>
            <person name="Clum A."/>
            <person name="Dos Santos R.A."/>
            <person name="Damasio A.R."/>
            <person name="Diallinas G."/>
            <person name="Emri T."/>
            <person name="Fekete E."/>
            <person name="Flipphi M."/>
            <person name="Freyberg S."/>
            <person name="Gallo A."/>
            <person name="Gournas C."/>
            <person name="Habgood R."/>
            <person name="Hainaut M."/>
            <person name="Harispe M.L."/>
            <person name="Henrissat B."/>
            <person name="Hilden K.S."/>
            <person name="Hope R."/>
            <person name="Hossain A."/>
            <person name="Karabika E."/>
            <person name="Karaffa L."/>
            <person name="Karanyi Z."/>
            <person name="Krasevec N."/>
            <person name="Kuo A."/>
            <person name="Kusch H."/>
            <person name="LaButti K."/>
            <person name="Lagendijk E.L."/>
            <person name="Lapidus A."/>
            <person name="Levasseur A."/>
            <person name="Lindquist E."/>
            <person name="Lipzen A."/>
            <person name="Logrieco A.F."/>
            <person name="MacCabe A."/>
            <person name="Maekelae M.R."/>
            <person name="Malavazi I."/>
            <person name="Melin P."/>
            <person name="Meyer V."/>
            <person name="Mielnichuk N."/>
            <person name="Miskei M."/>
            <person name="Molnar A.P."/>
            <person name="Mule G."/>
            <person name="Ngan C.Y."/>
            <person name="Orejas M."/>
            <person name="Orosz E."/>
            <person name="Ouedraogo J.P."/>
            <person name="Overkamp K.M."/>
            <person name="Park H.-S."/>
            <person name="Perrone G."/>
            <person name="Piumi F."/>
            <person name="Punt P.J."/>
            <person name="Ram A.F."/>
            <person name="Ramon A."/>
            <person name="Rauscher S."/>
            <person name="Record E."/>
            <person name="Riano-Pachon D.M."/>
            <person name="Robert V."/>
            <person name="Roehrig J."/>
            <person name="Ruller R."/>
            <person name="Salamov A."/>
            <person name="Salih N.S."/>
            <person name="Samson R.A."/>
            <person name="Sandor E."/>
            <person name="Sanguinetti M."/>
            <person name="Schuetze T."/>
            <person name="Sepcic K."/>
            <person name="Shelest E."/>
            <person name="Sherlock G."/>
            <person name="Sophianopoulou V."/>
            <person name="Squina F.M."/>
            <person name="Sun H."/>
            <person name="Susca A."/>
            <person name="Todd R.B."/>
            <person name="Tsang A."/>
            <person name="Unkles S.E."/>
            <person name="van de Wiele N."/>
            <person name="van Rossen-Uffink D."/>
            <person name="Oliveira J.V."/>
            <person name="Vesth T.C."/>
            <person name="Visser J."/>
            <person name="Yu J.-H."/>
            <person name="Zhou M."/>
            <person name="Andersen M.R."/>
            <person name="Archer D.B."/>
            <person name="Baker S.E."/>
            <person name="Benoit I."/>
            <person name="Brakhage A.A."/>
            <person name="Braus G.H."/>
            <person name="Fischer R."/>
            <person name="Frisvad J.C."/>
            <person name="Goldman G.H."/>
            <person name="Houbraken J."/>
            <person name="Oakley B."/>
            <person name="Pocsi I."/>
            <person name="Scazzocchio C."/>
            <person name="Seiboth B."/>
            <person name="vanKuyk P.A."/>
            <person name="Wortman J."/>
            <person name="Dyer P.S."/>
            <person name="Grigoriev I.V."/>
        </authorList>
    </citation>
    <scope>NUCLEOTIDE SEQUENCE [LARGE SCALE GENOMIC DNA]</scope>
    <source>
        <strain evidence="3">CBS 106.47</strain>
    </source>
</reference>
<sequence length="318" mass="37451">MTHENESVRLTPSIVPDLPNYDVKESSFFTKWEQLPTPEEVQAQAKAQHLAGIKPDRRRDYSTDSLHVRPPPVLFDEMNLLVKWGMSLKISEAYCLYAIRRLLKEHVPVPEVYGWRTEGEVIYIYMEYVKGETLEQAWDAMAEEDKISISHELRIICDRLRQFEQDPEDTFIGNIAQKPIYDRTFSINHLHEAGPFPTVRQFHDWFTFLPRRRRMSDSYSVPIEPYRYGLPDHCAIKFTHGDLHRSNILVTSSPPYRVMAIIDWEQSGWLPAYWEVRKAQMSAWDDGEEWASDYLPMILDGFEYTVDSWWWYIAALGP</sequence>
<dbReference type="InterPro" id="IPR011009">
    <property type="entry name" value="Kinase-like_dom_sf"/>
</dbReference>
<dbReference type="Pfam" id="PF01636">
    <property type="entry name" value="APH"/>
    <property type="match status" value="1"/>
</dbReference>